<keyword evidence="2" id="KW-0229">DNA integration</keyword>
<dbReference type="PROSITE" id="PS51736">
    <property type="entry name" value="RECOMBINASES_3"/>
    <property type="match status" value="1"/>
</dbReference>
<evidence type="ECO:0000259" key="7">
    <source>
        <dbReference type="PROSITE" id="PS51736"/>
    </source>
</evidence>
<protein>
    <submittedName>
        <fullName evidence="10">Recombinase family protein</fullName>
    </submittedName>
</protein>
<dbReference type="GO" id="GO:0003677">
    <property type="term" value="F:DNA binding"/>
    <property type="evidence" value="ECO:0007669"/>
    <property type="project" value="UniProtKB-KW"/>
</dbReference>
<proteinExistence type="inferred from homology"/>
<evidence type="ECO:0000256" key="1">
    <source>
        <dbReference type="ARBA" id="ARBA00009913"/>
    </source>
</evidence>
<dbReference type="InterPro" id="IPR006119">
    <property type="entry name" value="Resolv_N"/>
</dbReference>
<dbReference type="Proteomes" id="UP000543005">
    <property type="component" value="Unassembled WGS sequence"/>
</dbReference>
<dbReference type="PANTHER" id="PTHR30461:SF2">
    <property type="entry name" value="SERINE RECOMBINASE PINE-RELATED"/>
    <property type="match status" value="1"/>
</dbReference>
<dbReference type="SUPFAM" id="SSF53041">
    <property type="entry name" value="Resolvase-like"/>
    <property type="match status" value="1"/>
</dbReference>
<keyword evidence="4" id="KW-0233">DNA recombination</keyword>
<comment type="caution">
    <text evidence="10">The sequence shown here is derived from an EMBL/GenBank/DDBJ whole genome shotgun (WGS) entry which is preliminary data.</text>
</comment>
<dbReference type="Proteomes" id="UP000585696">
    <property type="component" value="Unassembled WGS sequence"/>
</dbReference>
<dbReference type="SUPFAM" id="SSF46689">
    <property type="entry name" value="Homeodomain-like"/>
    <property type="match status" value="1"/>
</dbReference>
<evidence type="ECO:0000256" key="2">
    <source>
        <dbReference type="ARBA" id="ARBA00022908"/>
    </source>
</evidence>
<dbReference type="EMBL" id="JAARZS010000017">
    <property type="protein sequence ID" value="MBC2284306.1"/>
    <property type="molecule type" value="Genomic_DNA"/>
</dbReference>
<evidence type="ECO:0000313" key="11">
    <source>
        <dbReference type="Proteomes" id="UP000543005"/>
    </source>
</evidence>
<feature type="domain" description="Resolvase/invertase-type recombinase catalytic" evidence="7">
    <location>
        <begin position="3"/>
        <end position="136"/>
    </location>
</feature>
<accession>A0A7X0ZWM7</accession>
<dbReference type="RefSeq" id="WP_185362293.1">
    <property type="nucleotide sequence ID" value="NZ_JAARMZ010000014.1"/>
</dbReference>
<dbReference type="EMBL" id="JAASWV010000019">
    <property type="protein sequence ID" value="MBC2311781.1"/>
    <property type="molecule type" value="Genomic_DNA"/>
</dbReference>
<dbReference type="PROSITE" id="PS00398">
    <property type="entry name" value="RECOMBINASES_2"/>
    <property type="match status" value="1"/>
</dbReference>
<evidence type="ECO:0000313" key="13">
    <source>
        <dbReference type="Proteomes" id="UP000585696"/>
    </source>
</evidence>
<keyword evidence="3" id="KW-0238">DNA-binding</keyword>
<comment type="similarity">
    <text evidence="1">Belongs to the site-specific recombinase resolvase family.</text>
</comment>
<reference evidence="11 12" key="1">
    <citation type="submission" date="2020-03" db="EMBL/GenBank/DDBJ databases">
        <title>Soil Listeria distribution.</title>
        <authorList>
            <person name="Liao J."/>
            <person name="Wiedmann M."/>
        </authorList>
    </citation>
    <scope>NUCLEOTIDE SEQUENCE [LARGE SCALE GENOMIC DNA]</scope>
    <source>
        <strain evidence="10 12">FSL L7-0039</strain>
        <strain evidence="9 11">FSL L7-0051</strain>
        <strain evidence="8 13">FSL L7-0054</strain>
    </source>
</reference>
<dbReference type="Pfam" id="PF02796">
    <property type="entry name" value="HTH_7"/>
    <property type="match status" value="1"/>
</dbReference>
<evidence type="ECO:0000313" key="10">
    <source>
        <dbReference type="EMBL" id="MBC2311781.1"/>
    </source>
</evidence>
<dbReference type="EMBL" id="JAARZT010000009">
    <property type="protein sequence ID" value="MBC2292706.1"/>
    <property type="molecule type" value="Genomic_DNA"/>
</dbReference>
<dbReference type="PANTHER" id="PTHR30461">
    <property type="entry name" value="DNA-INVERTASE FROM LAMBDOID PROPHAGE"/>
    <property type="match status" value="1"/>
</dbReference>
<dbReference type="InterPro" id="IPR006120">
    <property type="entry name" value="Resolvase_HTH_dom"/>
</dbReference>
<dbReference type="FunFam" id="3.40.50.1390:FF:000001">
    <property type="entry name" value="DNA recombinase"/>
    <property type="match status" value="1"/>
</dbReference>
<dbReference type="InterPro" id="IPR009057">
    <property type="entry name" value="Homeodomain-like_sf"/>
</dbReference>
<dbReference type="Gene3D" id="1.10.10.60">
    <property type="entry name" value="Homeodomain-like"/>
    <property type="match status" value="1"/>
</dbReference>
<evidence type="ECO:0000313" key="12">
    <source>
        <dbReference type="Proteomes" id="UP000565628"/>
    </source>
</evidence>
<evidence type="ECO:0000313" key="8">
    <source>
        <dbReference type="EMBL" id="MBC2284306.1"/>
    </source>
</evidence>
<dbReference type="InterPro" id="IPR006118">
    <property type="entry name" value="Recombinase_CS"/>
</dbReference>
<feature type="active site" description="O-(5'-phospho-DNA)-serine intermediate" evidence="5 6">
    <location>
        <position position="11"/>
    </location>
</feature>
<dbReference type="GO" id="GO:0000150">
    <property type="term" value="F:DNA strand exchange activity"/>
    <property type="evidence" value="ECO:0007669"/>
    <property type="project" value="InterPro"/>
</dbReference>
<gene>
    <name evidence="8" type="ORF">HCB69_07945</name>
    <name evidence="9" type="ORF">HCC36_05615</name>
    <name evidence="10" type="ORF">HCJ81_12875</name>
</gene>
<organism evidence="10 12">
    <name type="scientific">Listeria booriae</name>
    <dbReference type="NCBI Taxonomy" id="1552123"/>
    <lineage>
        <taxon>Bacteria</taxon>
        <taxon>Bacillati</taxon>
        <taxon>Bacillota</taxon>
        <taxon>Bacilli</taxon>
        <taxon>Bacillales</taxon>
        <taxon>Listeriaceae</taxon>
        <taxon>Listeria</taxon>
    </lineage>
</organism>
<dbReference type="InterPro" id="IPR036162">
    <property type="entry name" value="Resolvase-like_N_sf"/>
</dbReference>
<dbReference type="SMART" id="SM00857">
    <property type="entry name" value="Resolvase"/>
    <property type="match status" value="1"/>
</dbReference>
<sequence length="191" mass="21853">MAKKIGYARVSTRDQKLDMQMEALGKFGCTEIYKEKQSGKERERVQLKRALAKLKPGDSFIVFKLDRLGRTTRQLLELIEDLQKREIVFISLQDSIDTSTSMGKFIFTVMSAFAEMEADLIRERTIAGIKSARLKGNIGGRPKLSKEKIGLALELYQEKSLTVKEISRQCGVAESTLYKYARRHNIKRNSR</sequence>
<dbReference type="CDD" id="cd03768">
    <property type="entry name" value="SR_ResInv"/>
    <property type="match status" value="1"/>
</dbReference>
<dbReference type="PROSITE" id="PS00397">
    <property type="entry name" value="RECOMBINASES_1"/>
    <property type="match status" value="1"/>
</dbReference>
<evidence type="ECO:0000256" key="3">
    <source>
        <dbReference type="ARBA" id="ARBA00023125"/>
    </source>
</evidence>
<dbReference type="Pfam" id="PF00239">
    <property type="entry name" value="Resolvase"/>
    <property type="match status" value="1"/>
</dbReference>
<name>A0A7X0ZWM7_9LIST</name>
<dbReference type="Gene3D" id="3.40.50.1390">
    <property type="entry name" value="Resolvase, N-terminal catalytic domain"/>
    <property type="match status" value="1"/>
</dbReference>
<dbReference type="Proteomes" id="UP000565628">
    <property type="component" value="Unassembled WGS sequence"/>
</dbReference>
<dbReference type="InterPro" id="IPR050639">
    <property type="entry name" value="SSR_resolvase"/>
</dbReference>
<evidence type="ECO:0000256" key="4">
    <source>
        <dbReference type="ARBA" id="ARBA00023172"/>
    </source>
</evidence>
<dbReference type="AlphaFoldDB" id="A0A7X0ZWM7"/>
<evidence type="ECO:0000313" key="9">
    <source>
        <dbReference type="EMBL" id="MBC2292706.1"/>
    </source>
</evidence>
<dbReference type="GO" id="GO:0015074">
    <property type="term" value="P:DNA integration"/>
    <property type="evidence" value="ECO:0007669"/>
    <property type="project" value="UniProtKB-KW"/>
</dbReference>
<evidence type="ECO:0000256" key="6">
    <source>
        <dbReference type="PROSITE-ProRule" id="PRU10137"/>
    </source>
</evidence>
<evidence type="ECO:0000256" key="5">
    <source>
        <dbReference type="PIRSR" id="PIRSR606118-50"/>
    </source>
</evidence>